<keyword evidence="2" id="KW-1185">Reference proteome</keyword>
<sequence>MALIVPVPPGRTFGTIFKGKCTADEALLSAGGVSSAAPTNVAFLFRQRFFVNGMLEGDAKE</sequence>
<reference evidence="1 2" key="1">
    <citation type="submission" date="2016-11" db="EMBL/GenBank/DDBJ databases">
        <authorList>
            <person name="Jaros S."/>
            <person name="Januszkiewicz K."/>
            <person name="Wedrychowicz H."/>
        </authorList>
    </citation>
    <scope>NUCLEOTIDE SEQUENCE [LARGE SCALE GENOMIC DNA]</scope>
    <source>
        <strain evidence="1 2">DSM 12906</strain>
    </source>
</reference>
<dbReference type="EMBL" id="FQZG01000038">
    <property type="protein sequence ID" value="SHJ30878.1"/>
    <property type="molecule type" value="Genomic_DNA"/>
</dbReference>
<gene>
    <name evidence="1" type="ORF">SAMN02745244_02204</name>
</gene>
<proteinExistence type="predicted"/>
<accession>A0A1M6I961</accession>
<evidence type="ECO:0000313" key="2">
    <source>
        <dbReference type="Proteomes" id="UP000184512"/>
    </source>
</evidence>
<name>A0A1M6I961_9ACTN</name>
<dbReference type="Proteomes" id="UP000184512">
    <property type="component" value="Unassembled WGS sequence"/>
</dbReference>
<protein>
    <submittedName>
        <fullName evidence="1">Uncharacterized protein</fullName>
    </submittedName>
</protein>
<organism evidence="1 2">
    <name type="scientific">Tessaracoccus bendigoensis DSM 12906</name>
    <dbReference type="NCBI Taxonomy" id="1123357"/>
    <lineage>
        <taxon>Bacteria</taxon>
        <taxon>Bacillati</taxon>
        <taxon>Actinomycetota</taxon>
        <taxon>Actinomycetes</taxon>
        <taxon>Propionibacteriales</taxon>
        <taxon>Propionibacteriaceae</taxon>
        <taxon>Tessaracoccus</taxon>
    </lineage>
</organism>
<evidence type="ECO:0000313" key="1">
    <source>
        <dbReference type="EMBL" id="SHJ30878.1"/>
    </source>
</evidence>
<dbReference type="STRING" id="1123357.SAMN02745244_02204"/>
<dbReference type="RefSeq" id="WP_139280222.1">
    <property type="nucleotide sequence ID" value="NZ_FQZG01000038.1"/>
</dbReference>
<dbReference type="AlphaFoldDB" id="A0A1M6I961"/>